<organism evidence="2 3">
    <name type="scientific">Plakobranchus ocellatus</name>
    <dbReference type="NCBI Taxonomy" id="259542"/>
    <lineage>
        <taxon>Eukaryota</taxon>
        <taxon>Metazoa</taxon>
        <taxon>Spiralia</taxon>
        <taxon>Lophotrochozoa</taxon>
        <taxon>Mollusca</taxon>
        <taxon>Gastropoda</taxon>
        <taxon>Heterobranchia</taxon>
        <taxon>Euthyneura</taxon>
        <taxon>Panpulmonata</taxon>
        <taxon>Sacoglossa</taxon>
        <taxon>Placobranchoidea</taxon>
        <taxon>Plakobranchidae</taxon>
        <taxon>Plakobranchus</taxon>
    </lineage>
</organism>
<dbReference type="Proteomes" id="UP000735302">
    <property type="component" value="Unassembled WGS sequence"/>
</dbReference>
<dbReference type="EMBL" id="BLXT01008548">
    <property type="protein sequence ID" value="GFO49934.1"/>
    <property type="molecule type" value="Genomic_DNA"/>
</dbReference>
<dbReference type="AlphaFoldDB" id="A0AAV4E0X7"/>
<feature type="region of interest" description="Disordered" evidence="1">
    <location>
        <begin position="14"/>
        <end position="35"/>
    </location>
</feature>
<reference evidence="2 3" key="1">
    <citation type="journal article" date="2021" name="Elife">
        <title>Chloroplast acquisition without the gene transfer in kleptoplastic sea slugs, Plakobranchus ocellatus.</title>
        <authorList>
            <person name="Maeda T."/>
            <person name="Takahashi S."/>
            <person name="Yoshida T."/>
            <person name="Shimamura S."/>
            <person name="Takaki Y."/>
            <person name="Nagai Y."/>
            <person name="Toyoda A."/>
            <person name="Suzuki Y."/>
            <person name="Arimoto A."/>
            <person name="Ishii H."/>
            <person name="Satoh N."/>
            <person name="Nishiyama T."/>
            <person name="Hasebe M."/>
            <person name="Maruyama T."/>
            <person name="Minagawa J."/>
            <person name="Obokata J."/>
            <person name="Shigenobu S."/>
        </authorList>
    </citation>
    <scope>NUCLEOTIDE SEQUENCE [LARGE SCALE GENOMIC DNA]</scope>
</reference>
<proteinExistence type="predicted"/>
<keyword evidence="3" id="KW-1185">Reference proteome</keyword>
<sequence>MLVGLDFGYSQSVHNKVVSDPPSDQGTGGEARTRDQEIAADLRVDSLSTVPRGVLFLQPCSVERGPYRKRLRWGFSGMLGNYPNSAVFVGITCKPQGLEHIC</sequence>
<name>A0AAV4E0X7_9GAST</name>
<protein>
    <submittedName>
        <fullName evidence="2">Uncharacterized protein</fullName>
    </submittedName>
</protein>
<gene>
    <name evidence="2" type="ORF">PoB_007643900</name>
</gene>
<evidence type="ECO:0000256" key="1">
    <source>
        <dbReference type="SAM" id="MobiDB-lite"/>
    </source>
</evidence>
<accession>A0AAV4E0X7</accession>
<evidence type="ECO:0000313" key="3">
    <source>
        <dbReference type="Proteomes" id="UP000735302"/>
    </source>
</evidence>
<evidence type="ECO:0000313" key="2">
    <source>
        <dbReference type="EMBL" id="GFO49934.1"/>
    </source>
</evidence>
<comment type="caution">
    <text evidence="2">The sequence shown here is derived from an EMBL/GenBank/DDBJ whole genome shotgun (WGS) entry which is preliminary data.</text>
</comment>